<sequence length="86" mass="9230">MLSDDNVGKLAKMTGLLDGSSFETSAGLIDIPLLSVVVAPLDLLAHCPTSRIWQRHLGTMADVRKAQKAQRAAALTESVLLKRGLF</sequence>
<dbReference type="OrthoDB" id="191315at2759"/>
<accession>A0A2T4BTM2</accession>
<evidence type="ECO:0000313" key="2">
    <source>
        <dbReference type="Proteomes" id="UP000240760"/>
    </source>
</evidence>
<reference evidence="1 2" key="1">
    <citation type="submission" date="2016-07" db="EMBL/GenBank/DDBJ databases">
        <title>Multiple horizontal gene transfer events from other fungi enriched the ability of initially mycotrophic Trichoderma (Ascomycota) to feed on dead plant biomass.</title>
        <authorList>
            <consortium name="DOE Joint Genome Institute"/>
            <person name="Aerts A."/>
            <person name="Atanasova L."/>
            <person name="Chenthamara K."/>
            <person name="Zhang J."/>
            <person name="Grujic M."/>
            <person name="Henrissat B."/>
            <person name="Kuo A."/>
            <person name="Salamov A."/>
            <person name="Lipzen A."/>
            <person name="Labutti K."/>
            <person name="Barry K."/>
            <person name="Miao Y."/>
            <person name="Rahimi M.J."/>
            <person name="Shen Q."/>
            <person name="Grigoriev I.V."/>
            <person name="Kubicek C.P."/>
            <person name="Druzhinina I.S."/>
        </authorList>
    </citation>
    <scope>NUCLEOTIDE SEQUENCE [LARGE SCALE GENOMIC DNA]</scope>
    <source>
        <strain evidence="1 2">ATCC 18648</strain>
    </source>
</reference>
<name>A0A2T4BTM2_TRILO</name>
<dbReference type="EMBL" id="KZ679140">
    <property type="protein sequence ID" value="PTB72659.1"/>
    <property type="molecule type" value="Genomic_DNA"/>
</dbReference>
<dbReference type="AlphaFoldDB" id="A0A2T4BTM2"/>
<organism evidence="1 2">
    <name type="scientific">Trichoderma longibrachiatum ATCC 18648</name>
    <dbReference type="NCBI Taxonomy" id="983965"/>
    <lineage>
        <taxon>Eukaryota</taxon>
        <taxon>Fungi</taxon>
        <taxon>Dikarya</taxon>
        <taxon>Ascomycota</taxon>
        <taxon>Pezizomycotina</taxon>
        <taxon>Sordariomycetes</taxon>
        <taxon>Hypocreomycetidae</taxon>
        <taxon>Hypocreales</taxon>
        <taxon>Hypocreaceae</taxon>
        <taxon>Trichoderma</taxon>
    </lineage>
</organism>
<evidence type="ECO:0000313" key="1">
    <source>
        <dbReference type="EMBL" id="PTB72659.1"/>
    </source>
</evidence>
<proteinExistence type="predicted"/>
<dbReference type="Proteomes" id="UP000240760">
    <property type="component" value="Unassembled WGS sequence"/>
</dbReference>
<gene>
    <name evidence="1" type="ORF">M440DRAFT_1079452</name>
</gene>
<protein>
    <submittedName>
        <fullName evidence="1">Uncharacterized protein</fullName>
    </submittedName>
</protein>
<keyword evidence="2" id="KW-1185">Reference proteome</keyword>
<dbReference type="STRING" id="983965.A0A2T4BTM2"/>